<evidence type="ECO:0000313" key="3">
    <source>
        <dbReference type="Proteomes" id="UP000530234"/>
    </source>
</evidence>
<dbReference type="EMBL" id="VKHS01000682">
    <property type="protein sequence ID" value="MBB0231918.1"/>
    <property type="molecule type" value="Genomic_DNA"/>
</dbReference>
<sequence>MSRASFECRCVLCHDYGDREEADELHLTVLENVRRYGRHVMMVAGDEVAPGFAYTIGLAHTHGVPEFAVFGLDLPTMHRMMNALGDRAVDGAGFGNEGERREVAEGRRVVFKSADLRWYRTFFGRAIGFYRRPPISLLQVTWADPAGCFPWEEQASPQHRESQPRLWLPPEDHPSGVWTAEM</sequence>
<evidence type="ECO:0000313" key="2">
    <source>
        <dbReference type="EMBL" id="MBB0231918.1"/>
    </source>
</evidence>
<organism evidence="2 3">
    <name type="scientific">Streptomyces calidiresistens</name>
    <dbReference type="NCBI Taxonomy" id="1485586"/>
    <lineage>
        <taxon>Bacteria</taxon>
        <taxon>Bacillati</taxon>
        <taxon>Actinomycetota</taxon>
        <taxon>Actinomycetes</taxon>
        <taxon>Kitasatosporales</taxon>
        <taxon>Streptomycetaceae</taxon>
        <taxon>Streptomyces</taxon>
    </lineage>
</organism>
<gene>
    <name evidence="2" type="ORF">FOE67_21055</name>
</gene>
<dbReference type="AlphaFoldDB" id="A0A7W3T6N0"/>
<accession>A0A7W3T6N0</accession>
<dbReference type="Pfam" id="PF14081">
    <property type="entry name" value="DUF4262"/>
    <property type="match status" value="1"/>
</dbReference>
<dbReference type="Proteomes" id="UP000530234">
    <property type="component" value="Unassembled WGS sequence"/>
</dbReference>
<feature type="region of interest" description="Disordered" evidence="1">
    <location>
        <begin position="160"/>
        <end position="182"/>
    </location>
</feature>
<keyword evidence="3" id="KW-1185">Reference proteome</keyword>
<dbReference type="RefSeq" id="WP_182666470.1">
    <property type="nucleotide sequence ID" value="NZ_VKHS01000682.1"/>
</dbReference>
<evidence type="ECO:0000256" key="1">
    <source>
        <dbReference type="SAM" id="MobiDB-lite"/>
    </source>
</evidence>
<name>A0A7W3T6N0_9ACTN</name>
<protein>
    <submittedName>
        <fullName evidence="2">DUF4262 domain-containing protein</fullName>
    </submittedName>
</protein>
<proteinExistence type="predicted"/>
<dbReference type="InterPro" id="IPR025358">
    <property type="entry name" value="DUF4262"/>
</dbReference>
<comment type="caution">
    <text evidence="2">The sequence shown here is derived from an EMBL/GenBank/DDBJ whole genome shotgun (WGS) entry which is preliminary data.</text>
</comment>
<reference evidence="3" key="1">
    <citation type="submission" date="2019-10" db="EMBL/GenBank/DDBJ databases">
        <title>Streptomyces sp. nov., a novel actinobacterium isolated from alkaline environment.</title>
        <authorList>
            <person name="Golinska P."/>
        </authorList>
    </citation>
    <scope>NUCLEOTIDE SEQUENCE [LARGE SCALE GENOMIC DNA]</scope>
    <source>
        <strain evidence="3">DSM 42108</strain>
    </source>
</reference>